<dbReference type="InterPro" id="IPR011990">
    <property type="entry name" value="TPR-like_helical_dom_sf"/>
</dbReference>
<dbReference type="GO" id="GO:0000160">
    <property type="term" value="P:phosphorelay signal transduction system"/>
    <property type="evidence" value="ECO:0007669"/>
    <property type="project" value="UniProtKB-KW"/>
</dbReference>
<sequence length="290" mass="31869">MCISADGRGGTTHHRRTPQVVADHSGGFLFFRVLGPLEVVVGGEPFPLRRNRQLTVLAMLLLNAGKPVSVPRLVEAVWGGRPPRTAAAQIQTCIWSLRKMFVASGADEAIIETKPSGYIMQPHDDQLDMVQFDRLVEEARAVGARLDRATAISAYRRALGMYRGPVLAEISSPAVQAIASLCEERRLTVLEDCIDLELSVGLHGELVGRLMELVHDHPLRERFCGQLMLALYGDDRRAEALAAYRTTRQTLVAQLGLEPGVRLQELHRKILTGELDSPHRAAGHFAAYAG</sequence>
<evidence type="ECO:0000256" key="2">
    <source>
        <dbReference type="ARBA" id="ARBA00023012"/>
    </source>
</evidence>
<gene>
    <name evidence="8" type="primary">qcn20</name>
</gene>
<dbReference type="InterPro" id="IPR016032">
    <property type="entry name" value="Sig_transdc_resp-reg_C-effctor"/>
</dbReference>
<dbReference type="InterPro" id="IPR051677">
    <property type="entry name" value="AfsR-DnrI-RedD_regulator"/>
</dbReference>
<evidence type="ECO:0000256" key="5">
    <source>
        <dbReference type="ARBA" id="ARBA00023163"/>
    </source>
</evidence>
<dbReference type="SUPFAM" id="SSF46894">
    <property type="entry name" value="C-terminal effector domain of the bipartite response regulators"/>
    <property type="match status" value="1"/>
</dbReference>
<dbReference type="GO" id="GO:0006355">
    <property type="term" value="P:regulation of DNA-templated transcription"/>
    <property type="evidence" value="ECO:0007669"/>
    <property type="project" value="InterPro"/>
</dbReference>
<dbReference type="PANTHER" id="PTHR35807">
    <property type="entry name" value="TRANSCRIPTIONAL REGULATOR REDD-RELATED"/>
    <property type="match status" value="1"/>
</dbReference>
<keyword evidence="2" id="KW-0902">Two-component regulatory system</keyword>
<evidence type="ECO:0000256" key="4">
    <source>
        <dbReference type="ARBA" id="ARBA00023125"/>
    </source>
</evidence>
<dbReference type="Gene3D" id="1.10.10.10">
    <property type="entry name" value="Winged helix-like DNA-binding domain superfamily/Winged helix DNA-binding domain"/>
    <property type="match status" value="1"/>
</dbReference>
<dbReference type="GO" id="GO:0003677">
    <property type="term" value="F:DNA binding"/>
    <property type="evidence" value="ECO:0007669"/>
    <property type="project" value="UniProtKB-UniRule"/>
</dbReference>
<dbReference type="PROSITE" id="PS51755">
    <property type="entry name" value="OMPR_PHOB"/>
    <property type="match status" value="1"/>
</dbReference>
<dbReference type="PANTHER" id="PTHR35807:SF1">
    <property type="entry name" value="TRANSCRIPTIONAL REGULATOR REDD"/>
    <property type="match status" value="1"/>
</dbReference>
<dbReference type="EMBL" id="AB819321">
    <property type="protein sequence ID" value="BAO84869.1"/>
    <property type="molecule type" value="Genomic_DNA"/>
</dbReference>
<accession>A0A060P181</accession>
<dbReference type="InterPro" id="IPR036388">
    <property type="entry name" value="WH-like_DNA-bd_sf"/>
</dbReference>
<evidence type="ECO:0000256" key="3">
    <source>
        <dbReference type="ARBA" id="ARBA00023015"/>
    </source>
</evidence>
<evidence type="ECO:0000313" key="8">
    <source>
        <dbReference type="EMBL" id="BAO84869.1"/>
    </source>
</evidence>
<comment type="similarity">
    <text evidence="1">Belongs to the AfsR/DnrI/RedD regulatory family.</text>
</comment>
<proteinExistence type="inferred from homology"/>
<name>A0A060P181_9ACTN</name>
<keyword evidence="4 6" id="KW-0238">DNA-binding</keyword>
<evidence type="ECO:0000256" key="1">
    <source>
        <dbReference type="ARBA" id="ARBA00005820"/>
    </source>
</evidence>
<feature type="DNA-binding region" description="OmpR/PhoB-type" evidence="6">
    <location>
        <begin position="19"/>
        <end position="122"/>
    </location>
</feature>
<dbReference type="Pfam" id="PF00486">
    <property type="entry name" value="Trans_reg_C"/>
    <property type="match status" value="1"/>
</dbReference>
<dbReference type="InterPro" id="IPR001867">
    <property type="entry name" value="OmpR/PhoB-type_DNA-bd"/>
</dbReference>
<evidence type="ECO:0000259" key="7">
    <source>
        <dbReference type="PROSITE" id="PS51755"/>
    </source>
</evidence>
<dbReference type="AlphaFoldDB" id="A0A060P181"/>
<dbReference type="Pfam" id="PF03704">
    <property type="entry name" value="BTAD"/>
    <property type="match status" value="1"/>
</dbReference>
<dbReference type="InterPro" id="IPR005158">
    <property type="entry name" value="BTAD"/>
</dbReference>
<reference evidence="8" key="1">
    <citation type="journal article" date="2013" name="Chem. Biol.">
        <title>Core assembly mechanism of quinocarcin/SF-1739: bimodular complex nonribosomal peptide synthetases for sequential mannich-type reactions.</title>
        <authorList>
            <person name="Hiratsuka T."/>
            <person name="Koketsu K."/>
            <person name="Minami A."/>
            <person name="Kaneko S."/>
            <person name="Yamazaki C."/>
            <person name="Watanabe K."/>
            <person name="Oguri H."/>
            <person name="Oikawa H."/>
        </authorList>
    </citation>
    <scope>NUCLEOTIDE SEQUENCE</scope>
    <source>
        <strain evidence="8">DO-52</strain>
    </source>
</reference>
<keyword evidence="3" id="KW-0805">Transcription regulation</keyword>
<dbReference type="Gene3D" id="1.25.40.10">
    <property type="entry name" value="Tetratricopeptide repeat domain"/>
    <property type="match status" value="1"/>
</dbReference>
<dbReference type="SMART" id="SM01043">
    <property type="entry name" value="BTAD"/>
    <property type="match status" value="1"/>
</dbReference>
<dbReference type="CDD" id="cd15831">
    <property type="entry name" value="BTAD"/>
    <property type="match status" value="1"/>
</dbReference>
<feature type="domain" description="OmpR/PhoB-type" evidence="7">
    <location>
        <begin position="19"/>
        <end position="122"/>
    </location>
</feature>
<dbReference type="SMART" id="SM00862">
    <property type="entry name" value="Trans_reg_C"/>
    <property type="match status" value="1"/>
</dbReference>
<keyword evidence="5" id="KW-0804">Transcription</keyword>
<protein>
    <submittedName>
        <fullName evidence="8">AfsR/DnrI/RedD family transcriptional regulator</fullName>
    </submittedName>
</protein>
<dbReference type="SUPFAM" id="SSF48452">
    <property type="entry name" value="TPR-like"/>
    <property type="match status" value="1"/>
</dbReference>
<evidence type="ECO:0000256" key="6">
    <source>
        <dbReference type="PROSITE-ProRule" id="PRU01091"/>
    </source>
</evidence>
<organism evidence="8">
    <name type="scientific">Streptomyces melanovinaceus</name>
    <dbReference type="NCBI Taxonomy" id="1182637"/>
    <lineage>
        <taxon>Bacteria</taxon>
        <taxon>Bacillati</taxon>
        <taxon>Actinomycetota</taxon>
        <taxon>Actinomycetes</taxon>
        <taxon>Kitasatosporales</taxon>
        <taxon>Streptomycetaceae</taxon>
        <taxon>Streptomyces</taxon>
    </lineage>
</organism>